<evidence type="ECO:0000313" key="3">
    <source>
        <dbReference type="Proteomes" id="UP000031977"/>
    </source>
</evidence>
<evidence type="ECO:0000259" key="1">
    <source>
        <dbReference type="Pfam" id="PF13670"/>
    </source>
</evidence>
<accession>A0A0C3HM24</accession>
<organism evidence="2 3">
    <name type="scientific">Vibrio mytili</name>
    <dbReference type="NCBI Taxonomy" id="50718"/>
    <lineage>
        <taxon>Bacteria</taxon>
        <taxon>Pseudomonadati</taxon>
        <taxon>Pseudomonadota</taxon>
        <taxon>Gammaproteobacteria</taxon>
        <taxon>Vibrionales</taxon>
        <taxon>Vibrionaceae</taxon>
        <taxon>Vibrio</taxon>
    </lineage>
</organism>
<proteinExistence type="predicted"/>
<keyword evidence="3" id="KW-1185">Reference proteome</keyword>
<comment type="caution">
    <text evidence="2">The sequence shown here is derived from an EMBL/GenBank/DDBJ whole genome shotgun (WGS) entry which is preliminary data.</text>
</comment>
<dbReference type="OrthoDB" id="5625293at2"/>
<feature type="non-terminal residue" evidence="2">
    <location>
        <position position="1"/>
    </location>
</feature>
<feature type="domain" description="PepSY" evidence="1">
    <location>
        <begin position="3"/>
        <end position="65"/>
    </location>
</feature>
<evidence type="ECO:0000313" key="2">
    <source>
        <dbReference type="EMBL" id="KIN09171.1"/>
    </source>
</evidence>
<dbReference type="STRING" id="50718.SU60_20925"/>
<protein>
    <submittedName>
        <fullName evidence="2">Signal peptide protein</fullName>
    </submittedName>
</protein>
<name>A0A0C3HM24_9VIBR</name>
<dbReference type="Pfam" id="PF13670">
    <property type="entry name" value="PepSY_2"/>
    <property type="match status" value="1"/>
</dbReference>
<dbReference type="Proteomes" id="UP000031977">
    <property type="component" value="Unassembled WGS sequence"/>
</dbReference>
<sequence>PICTKESQDVWMPLDAAKEIVKSQGYKVKKFKKTSTGCYELYGYDSNGKRAEIYYNPVDMSVVEENEDED</sequence>
<dbReference type="AlphaFoldDB" id="A0A0C3HM24"/>
<dbReference type="RefSeq" id="WP_041157221.1">
    <property type="nucleotide sequence ID" value="NZ_JXOK01000095.1"/>
</dbReference>
<reference evidence="2 3" key="1">
    <citation type="submission" date="2015-01" db="EMBL/GenBank/DDBJ databases">
        <title>Draft genome of Vibrio mytili type strain CAIM 528.</title>
        <authorList>
            <person name="Gonzalez-Castillo A."/>
            <person name="Gomez-Gil B."/>
            <person name="Enciso-Ibarra J."/>
        </authorList>
    </citation>
    <scope>NUCLEOTIDE SEQUENCE [LARGE SCALE GENOMIC DNA]</scope>
    <source>
        <strain evidence="2 3">CAIM 528</strain>
    </source>
</reference>
<dbReference type="EMBL" id="JXOK01000095">
    <property type="protein sequence ID" value="KIN09171.1"/>
    <property type="molecule type" value="Genomic_DNA"/>
</dbReference>
<gene>
    <name evidence="2" type="ORF">SU60_20925</name>
</gene>
<dbReference type="InterPro" id="IPR025711">
    <property type="entry name" value="PepSY"/>
</dbReference>